<comment type="subunit">
    <text evidence="10">Monomer.</text>
</comment>
<comment type="function">
    <text evidence="10">Catalyzes the first and rate limiting step of the catabolism of tryptophan along the kynurenine pathway. Involved in immune regulation.</text>
</comment>
<proteinExistence type="inferred from homology"/>
<gene>
    <name evidence="11" type="primary">LOC105749589</name>
</gene>
<keyword evidence="6 10" id="KW-0560">Oxidoreductase</keyword>
<evidence type="ECO:0000256" key="7">
    <source>
        <dbReference type="ARBA" id="ARBA00023004"/>
    </source>
</evidence>
<evidence type="ECO:0000256" key="9">
    <source>
        <dbReference type="PIRSR" id="PIRSR600898-1"/>
    </source>
</evidence>
<comment type="similarity">
    <text evidence="1 10">Belongs to the indoleamine 2,3-dioxygenase family.</text>
</comment>
<evidence type="ECO:0000256" key="6">
    <source>
        <dbReference type="ARBA" id="ARBA00023002"/>
    </source>
</evidence>
<dbReference type="FunFam" id="1.20.58.480:FF:000003">
    <property type="entry name" value="Indoleamine 2,3-dioxygenase 1"/>
    <property type="match status" value="1"/>
</dbReference>
<keyword evidence="3 9" id="KW-0479">Metal-binding</keyword>
<dbReference type="GO" id="GO:0005829">
    <property type="term" value="C:cytosol"/>
    <property type="evidence" value="ECO:0007669"/>
    <property type="project" value="UniProtKB-SubCell"/>
</dbReference>
<keyword evidence="8 10" id="KW-0823">Tryptophan catabolism</keyword>
<keyword evidence="12" id="KW-1185">Reference proteome</keyword>
<dbReference type="GO" id="GO:0020037">
    <property type="term" value="F:heme binding"/>
    <property type="evidence" value="ECO:0007669"/>
    <property type="project" value="UniProtKB-UniRule"/>
</dbReference>
<dbReference type="InParanoid" id="A0A7N4P5R4"/>
<name>A0A7N4P5R4_SARHA</name>
<dbReference type="Pfam" id="PF01231">
    <property type="entry name" value="IDO"/>
    <property type="match status" value="1"/>
</dbReference>
<dbReference type="EC" id="1.13.11.52" evidence="10"/>
<evidence type="ECO:0000256" key="10">
    <source>
        <dbReference type="RuleBase" id="RU369119"/>
    </source>
</evidence>
<evidence type="ECO:0000256" key="2">
    <source>
        <dbReference type="ARBA" id="ARBA00022617"/>
    </source>
</evidence>
<dbReference type="AlphaFoldDB" id="A0A7N4P5R4"/>
<dbReference type="PROSITE" id="PS00876">
    <property type="entry name" value="IDO_1"/>
    <property type="match status" value="1"/>
</dbReference>
<evidence type="ECO:0000313" key="11">
    <source>
        <dbReference type="Ensembl" id="ENSSHAP00000033394.1"/>
    </source>
</evidence>
<evidence type="ECO:0000256" key="4">
    <source>
        <dbReference type="ARBA" id="ARBA00022859"/>
    </source>
</evidence>
<sequence length="429" mass="48368">MVIRILQSEIPSLGRWITAGKTRGIAQEEMALLENLFEHPEKFRISKDLGFILEDPLEELPDRYQVWVKLAKDLPTLVEEGQFREEVEQLPELSIDELQGYKEQRLAHLALSVITMGYVWQDNNNVKKVLPRNIAVPFWNLSEKLGLPPIMVYADCVLANWKKKDPLGSMTYDNMDILFAFPGGDCSKGFFLVSLLVEKAAASAIRIIPDIFEAISKKNLESLKENLCSVASSIHEAYRVFHLVHEHVNPNDFFNILRIYLSGWKKSSSLPKGLVYEGVSEIPKEFSGGSAAQSSIIQCFDALLGIQHITANDEMSARYLEEMRSYMPSPHKDFLETIASSPSVRDFVISSGDTQLKKVYNECIDNLILLRNYHLQVVAKYIINPSNNRDSTNGVPPSNDEVKGTGGTNLMIFLKSVRNTTKEALLKLS</sequence>
<keyword evidence="5 10" id="KW-0223">Dioxygenase</keyword>
<dbReference type="PANTHER" id="PTHR28657:SF2">
    <property type="entry name" value="INDOLEAMINE 2,3-DIOXYGENASE 1"/>
    <property type="match status" value="1"/>
</dbReference>
<keyword evidence="4 10" id="KW-0391">Immunity</keyword>
<dbReference type="Proteomes" id="UP000007648">
    <property type="component" value="Unassembled WGS sequence"/>
</dbReference>
<dbReference type="GO" id="GO:0034354">
    <property type="term" value="P:'de novo' NAD+ biosynthetic process from L-tryptophan"/>
    <property type="evidence" value="ECO:0007669"/>
    <property type="project" value="TreeGrafter"/>
</dbReference>
<evidence type="ECO:0000313" key="12">
    <source>
        <dbReference type="Proteomes" id="UP000007648"/>
    </source>
</evidence>
<dbReference type="Ensembl" id="ENSSHAT00000029171.1">
    <property type="protein sequence ID" value="ENSSHAP00000033394.1"/>
    <property type="gene ID" value="ENSSHAG00000005681.2"/>
</dbReference>
<keyword evidence="7 9" id="KW-0408">Iron</keyword>
<reference evidence="11" key="3">
    <citation type="submission" date="2025-09" db="UniProtKB">
        <authorList>
            <consortium name="Ensembl"/>
        </authorList>
    </citation>
    <scope>IDENTIFICATION</scope>
</reference>
<comment type="catalytic activity">
    <reaction evidence="10">
        <text>L-tryptophan + O2 = N-formyl-L-kynurenine</text>
        <dbReference type="Rhea" id="RHEA:24536"/>
        <dbReference type="ChEBI" id="CHEBI:15379"/>
        <dbReference type="ChEBI" id="CHEBI:57912"/>
        <dbReference type="ChEBI" id="CHEBI:58629"/>
    </reaction>
</comment>
<dbReference type="GeneTree" id="ENSGT00940000161410"/>
<comment type="subcellular location">
    <subcellularLocation>
        <location evidence="10">Cytoplasm</location>
        <location evidence="10">Cytosol</location>
    </subcellularLocation>
</comment>
<dbReference type="PANTHER" id="PTHR28657">
    <property type="entry name" value="INDOLEAMINE 2,3-DIOXYGENASE"/>
    <property type="match status" value="1"/>
</dbReference>
<dbReference type="InterPro" id="IPR037217">
    <property type="entry name" value="Trp/Indoleamine_2_3_dOase-like"/>
</dbReference>
<reference evidence="11 12" key="1">
    <citation type="journal article" date="2011" name="Proc. Natl. Acad. Sci. U.S.A.">
        <title>Genetic diversity and population structure of the endangered marsupial Sarcophilus harrisii (Tasmanian devil).</title>
        <authorList>
            <person name="Miller W."/>
            <person name="Hayes V.M."/>
            <person name="Ratan A."/>
            <person name="Petersen D.C."/>
            <person name="Wittekindt N.E."/>
            <person name="Miller J."/>
            <person name="Walenz B."/>
            <person name="Knight J."/>
            <person name="Qi J."/>
            <person name="Zhao F."/>
            <person name="Wang Q."/>
            <person name="Bedoya-Reina O.C."/>
            <person name="Katiyar N."/>
            <person name="Tomsho L.P."/>
            <person name="Kasson L.M."/>
            <person name="Hardie R.A."/>
            <person name="Woodbridge P."/>
            <person name="Tindall E.A."/>
            <person name="Bertelsen M.F."/>
            <person name="Dixon D."/>
            <person name="Pyecroft S."/>
            <person name="Helgen K.M."/>
            <person name="Lesk A.M."/>
            <person name="Pringle T.H."/>
            <person name="Patterson N."/>
            <person name="Zhang Y."/>
            <person name="Kreiss A."/>
            <person name="Woods G.M."/>
            <person name="Jones M.E."/>
            <person name="Schuster S.C."/>
        </authorList>
    </citation>
    <scope>NUCLEOTIDE SEQUENCE [LARGE SCALE GENOMIC DNA]</scope>
</reference>
<dbReference type="GO" id="GO:0004833">
    <property type="term" value="F:L-tryptophan 2,3-dioxygenase activity"/>
    <property type="evidence" value="ECO:0007669"/>
    <property type="project" value="TreeGrafter"/>
</dbReference>
<accession>A0A7N4P5R4</accession>
<dbReference type="SUPFAM" id="SSF140959">
    <property type="entry name" value="Indolic compounds 2,3-dioxygenase-like"/>
    <property type="match status" value="1"/>
</dbReference>
<protein>
    <recommendedName>
        <fullName evidence="10">Indoleamine 2,3-dioxygenase 1</fullName>
        <shortName evidence="10">IDO-1</shortName>
        <ecNumber evidence="10">1.13.11.52</ecNumber>
    </recommendedName>
</protein>
<reference evidence="11" key="2">
    <citation type="submission" date="2025-08" db="UniProtKB">
        <authorList>
            <consortium name="Ensembl"/>
        </authorList>
    </citation>
    <scope>IDENTIFICATION</scope>
</reference>
<keyword evidence="10" id="KW-0963">Cytoplasm</keyword>
<evidence type="ECO:0000256" key="8">
    <source>
        <dbReference type="ARBA" id="ARBA00023079"/>
    </source>
</evidence>
<organism evidence="11 12">
    <name type="scientific">Sarcophilus harrisii</name>
    <name type="common">Tasmanian devil</name>
    <name type="synonym">Sarcophilus laniarius</name>
    <dbReference type="NCBI Taxonomy" id="9305"/>
    <lineage>
        <taxon>Eukaryota</taxon>
        <taxon>Metazoa</taxon>
        <taxon>Chordata</taxon>
        <taxon>Craniata</taxon>
        <taxon>Vertebrata</taxon>
        <taxon>Euteleostomi</taxon>
        <taxon>Mammalia</taxon>
        <taxon>Metatheria</taxon>
        <taxon>Dasyuromorphia</taxon>
        <taxon>Dasyuridae</taxon>
        <taxon>Sarcophilus</taxon>
    </lineage>
</organism>
<dbReference type="FunCoup" id="A0A7N4P5R4">
    <property type="interactions" value="334"/>
</dbReference>
<comment type="catalytic activity">
    <reaction evidence="10">
        <text>D-tryptophan + O2 = N-formyl-D-kynurenine</text>
        <dbReference type="Rhea" id="RHEA:14189"/>
        <dbReference type="ChEBI" id="CHEBI:15379"/>
        <dbReference type="ChEBI" id="CHEBI:57719"/>
        <dbReference type="ChEBI" id="CHEBI:60051"/>
        <dbReference type="EC" id="1.13.11.52"/>
    </reaction>
</comment>
<dbReference type="GO" id="GO:0046872">
    <property type="term" value="F:metal ion binding"/>
    <property type="evidence" value="ECO:0007669"/>
    <property type="project" value="UniProtKB-UniRule"/>
</dbReference>
<evidence type="ECO:0000256" key="1">
    <source>
        <dbReference type="ARBA" id="ARBA00007119"/>
    </source>
</evidence>
<dbReference type="GO" id="GO:0033754">
    <property type="term" value="F:indoleamine 2,3-dioxygenase activity"/>
    <property type="evidence" value="ECO:0007669"/>
    <property type="project" value="UniProtKB-EC"/>
</dbReference>
<dbReference type="InterPro" id="IPR000898">
    <property type="entry name" value="Indolamine_dOase"/>
</dbReference>
<keyword evidence="2 9" id="KW-0349">Heme</keyword>
<dbReference type="GO" id="GO:0019441">
    <property type="term" value="P:L-tryptophan catabolic process to kynurenine"/>
    <property type="evidence" value="ECO:0007669"/>
    <property type="project" value="UniProtKB-UniRule"/>
</dbReference>
<evidence type="ECO:0000256" key="5">
    <source>
        <dbReference type="ARBA" id="ARBA00022964"/>
    </source>
</evidence>
<dbReference type="GO" id="GO:0002376">
    <property type="term" value="P:immune system process"/>
    <property type="evidence" value="ECO:0007669"/>
    <property type="project" value="UniProtKB-KW"/>
</dbReference>
<dbReference type="Gene3D" id="1.20.58.480">
    <property type="match status" value="1"/>
</dbReference>
<evidence type="ECO:0000256" key="3">
    <source>
        <dbReference type="ARBA" id="ARBA00022723"/>
    </source>
</evidence>
<feature type="binding site" description="proximal binding residue" evidence="9">
    <location>
        <position position="374"/>
    </location>
    <ligand>
        <name>heme b</name>
        <dbReference type="ChEBI" id="CHEBI:60344"/>
    </ligand>
    <ligandPart>
        <name>Fe</name>
        <dbReference type="ChEBI" id="CHEBI:18248"/>
    </ligandPart>
</feature>